<feature type="compositionally biased region" description="Basic residues" evidence="8">
    <location>
        <begin position="94"/>
        <end position="106"/>
    </location>
</feature>
<protein>
    <submittedName>
        <fullName evidence="10">ABC transporter permease subunit</fullName>
    </submittedName>
</protein>
<dbReference type="PANTHER" id="PTHR30151:SF38">
    <property type="entry name" value="ALIPHATIC SULFONATES TRANSPORT PERMEASE PROTEIN SSUC-RELATED"/>
    <property type="match status" value="1"/>
</dbReference>
<dbReference type="Pfam" id="PF00528">
    <property type="entry name" value="BPD_transp_1"/>
    <property type="match status" value="1"/>
</dbReference>
<accession>A0AAU3HVM5</accession>
<comment type="similarity">
    <text evidence="7">Belongs to the binding-protein-dependent transport system permease family.</text>
</comment>
<dbReference type="CDD" id="cd06261">
    <property type="entry name" value="TM_PBP2"/>
    <property type="match status" value="1"/>
</dbReference>
<dbReference type="GO" id="GO:0005886">
    <property type="term" value="C:plasma membrane"/>
    <property type="evidence" value="ECO:0007669"/>
    <property type="project" value="UniProtKB-SubCell"/>
</dbReference>
<dbReference type="PANTHER" id="PTHR30151">
    <property type="entry name" value="ALKANE SULFONATE ABC TRANSPORTER-RELATED, MEMBRANE SUBUNIT"/>
    <property type="match status" value="1"/>
</dbReference>
<keyword evidence="4 7" id="KW-0812">Transmembrane</keyword>
<feature type="transmembrane region" description="Helical" evidence="7">
    <location>
        <begin position="205"/>
        <end position="225"/>
    </location>
</feature>
<feature type="region of interest" description="Disordered" evidence="8">
    <location>
        <begin position="1"/>
        <end position="108"/>
    </location>
</feature>
<comment type="subcellular location">
    <subcellularLocation>
        <location evidence="1 7">Cell membrane</location>
        <topology evidence="1 7">Multi-pass membrane protein</topology>
    </subcellularLocation>
</comment>
<dbReference type="InterPro" id="IPR000515">
    <property type="entry name" value="MetI-like"/>
</dbReference>
<dbReference type="SUPFAM" id="SSF161098">
    <property type="entry name" value="MetI-like"/>
    <property type="match status" value="1"/>
</dbReference>
<gene>
    <name evidence="10" type="ORF">OG699_16745</name>
</gene>
<dbReference type="FunFam" id="1.10.3720.10:FF:000003">
    <property type="entry name" value="Aliphatic sulfonate ABC transporter permease"/>
    <property type="match status" value="1"/>
</dbReference>
<dbReference type="Gene3D" id="1.10.3720.10">
    <property type="entry name" value="MetI-like"/>
    <property type="match status" value="1"/>
</dbReference>
<feature type="compositionally biased region" description="Low complexity" evidence="8">
    <location>
        <begin position="1"/>
        <end position="40"/>
    </location>
</feature>
<sequence>MTTRITTTDRTATTATDRTSTGAPHPSPPAGAALPSPSTAVTDDNTAIDAGTGTESPPATAPAVPDRTEPAETEAVETDVLEANAVDGSGTGGRRFRRAPRARRRGLAPGKRLPASRLIGPALFLALWAVASAAGQLDPGAIPAPWTVLKTTGHLWTDGTLPTDVLTSLERAGYGFAFGLTAGVLLALASGLSRVGEALIDGTVQLNRAIPTLGLIPLFILWLGIGETFKIAIIAIVVYIPIYLNLHSALSGIDHRFVELAEVQGLSRLRFVREIVIPGALPGFFVGLRLGVTGSWLSLVVLEQINATSGLGYMMFQAQNYGRTDIILVGLLIYGIFGLVSDSAVRLIERKVLSWRRTLSS</sequence>
<evidence type="ECO:0000256" key="5">
    <source>
        <dbReference type="ARBA" id="ARBA00022989"/>
    </source>
</evidence>
<feature type="transmembrane region" description="Helical" evidence="7">
    <location>
        <begin position="231"/>
        <end position="250"/>
    </location>
</feature>
<evidence type="ECO:0000256" key="8">
    <source>
        <dbReference type="SAM" id="MobiDB-lite"/>
    </source>
</evidence>
<dbReference type="PROSITE" id="PS50928">
    <property type="entry name" value="ABC_TM1"/>
    <property type="match status" value="1"/>
</dbReference>
<evidence type="ECO:0000259" key="9">
    <source>
        <dbReference type="PROSITE" id="PS50928"/>
    </source>
</evidence>
<feature type="transmembrane region" description="Helical" evidence="7">
    <location>
        <begin position="118"/>
        <end position="137"/>
    </location>
</feature>
<name>A0AAU3HVM5_9ACTN</name>
<keyword evidence="5 7" id="KW-1133">Transmembrane helix</keyword>
<reference evidence="10" key="1">
    <citation type="submission" date="2022-10" db="EMBL/GenBank/DDBJ databases">
        <title>The complete genomes of actinobacterial strains from the NBC collection.</title>
        <authorList>
            <person name="Joergensen T.S."/>
            <person name="Alvarez Arevalo M."/>
            <person name="Sterndorff E.B."/>
            <person name="Faurdal D."/>
            <person name="Vuksanovic O."/>
            <person name="Mourched A.-S."/>
            <person name="Charusanti P."/>
            <person name="Shaw S."/>
            <person name="Blin K."/>
            <person name="Weber T."/>
        </authorList>
    </citation>
    <scope>NUCLEOTIDE SEQUENCE</scope>
    <source>
        <strain evidence="10">NBC_01393</strain>
    </source>
</reference>
<dbReference type="InterPro" id="IPR035906">
    <property type="entry name" value="MetI-like_sf"/>
</dbReference>
<evidence type="ECO:0000256" key="1">
    <source>
        <dbReference type="ARBA" id="ARBA00004651"/>
    </source>
</evidence>
<evidence type="ECO:0000256" key="2">
    <source>
        <dbReference type="ARBA" id="ARBA00022448"/>
    </source>
</evidence>
<feature type="compositionally biased region" description="Acidic residues" evidence="8">
    <location>
        <begin position="71"/>
        <end position="80"/>
    </location>
</feature>
<feature type="transmembrane region" description="Helical" evidence="7">
    <location>
        <begin position="326"/>
        <end position="348"/>
    </location>
</feature>
<feature type="transmembrane region" description="Helical" evidence="7">
    <location>
        <begin position="271"/>
        <end position="292"/>
    </location>
</feature>
<keyword evidence="3" id="KW-1003">Cell membrane</keyword>
<proteinExistence type="inferred from homology"/>
<keyword evidence="2 7" id="KW-0813">Transport</keyword>
<evidence type="ECO:0000256" key="7">
    <source>
        <dbReference type="RuleBase" id="RU363032"/>
    </source>
</evidence>
<feature type="domain" description="ABC transmembrane type-1" evidence="9">
    <location>
        <begin position="165"/>
        <end position="345"/>
    </location>
</feature>
<keyword evidence="6 7" id="KW-0472">Membrane</keyword>
<evidence type="ECO:0000313" key="10">
    <source>
        <dbReference type="EMBL" id="WTZ09495.1"/>
    </source>
</evidence>
<feature type="transmembrane region" description="Helical" evidence="7">
    <location>
        <begin position="172"/>
        <end position="193"/>
    </location>
</feature>
<evidence type="ECO:0000256" key="4">
    <source>
        <dbReference type="ARBA" id="ARBA00022692"/>
    </source>
</evidence>
<dbReference type="EMBL" id="CP109546">
    <property type="protein sequence ID" value="WTZ09495.1"/>
    <property type="molecule type" value="Genomic_DNA"/>
</dbReference>
<dbReference type="AlphaFoldDB" id="A0AAU3HVM5"/>
<organism evidence="10">
    <name type="scientific">Streptomyces sp. NBC_01393</name>
    <dbReference type="NCBI Taxonomy" id="2903851"/>
    <lineage>
        <taxon>Bacteria</taxon>
        <taxon>Bacillati</taxon>
        <taxon>Actinomycetota</taxon>
        <taxon>Actinomycetes</taxon>
        <taxon>Kitasatosporales</taxon>
        <taxon>Streptomycetaceae</taxon>
        <taxon>Streptomyces</taxon>
    </lineage>
</organism>
<evidence type="ECO:0000256" key="3">
    <source>
        <dbReference type="ARBA" id="ARBA00022475"/>
    </source>
</evidence>
<dbReference type="GO" id="GO:0042918">
    <property type="term" value="P:alkanesulfonate transmembrane transport"/>
    <property type="evidence" value="ECO:0007669"/>
    <property type="project" value="UniProtKB-ARBA"/>
</dbReference>
<evidence type="ECO:0000256" key="6">
    <source>
        <dbReference type="ARBA" id="ARBA00023136"/>
    </source>
</evidence>